<keyword evidence="6" id="KW-0378">Hydrolase</keyword>
<dbReference type="AlphaFoldDB" id="A0A420IM46"/>
<dbReference type="GO" id="GO:0002184">
    <property type="term" value="P:cytoplasmic translational termination"/>
    <property type="evidence" value="ECO:0007669"/>
    <property type="project" value="UniProtKB-ARBA"/>
</dbReference>
<evidence type="ECO:0000256" key="8">
    <source>
        <dbReference type="ARBA" id="ARBA00022917"/>
    </source>
</evidence>
<keyword evidence="8" id="KW-0648">Protein biosynthesis</keyword>
<organism evidence="15 16">
    <name type="scientific">Golovinomyces cichoracearum</name>
    <dbReference type="NCBI Taxonomy" id="62708"/>
    <lineage>
        <taxon>Eukaryota</taxon>
        <taxon>Fungi</taxon>
        <taxon>Dikarya</taxon>
        <taxon>Ascomycota</taxon>
        <taxon>Pezizomycotina</taxon>
        <taxon>Leotiomycetes</taxon>
        <taxon>Erysiphales</taxon>
        <taxon>Erysiphaceae</taxon>
        <taxon>Golovinomyces</taxon>
    </lineage>
</organism>
<evidence type="ECO:0000256" key="1">
    <source>
        <dbReference type="ARBA" id="ARBA00004496"/>
    </source>
</evidence>
<dbReference type="GO" id="GO:1990533">
    <property type="term" value="C:Dom34-Hbs1 complex"/>
    <property type="evidence" value="ECO:0007669"/>
    <property type="project" value="UniProtKB-ARBA"/>
</dbReference>
<dbReference type="GO" id="GO:0006417">
    <property type="term" value="P:regulation of translation"/>
    <property type="evidence" value="ECO:0007669"/>
    <property type="project" value="UniProtKB-KW"/>
</dbReference>
<dbReference type="InterPro" id="IPR009000">
    <property type="entry name" value="Transl_B-barrel_sf"/>
</dbReference>
<evidence type="ECO:0000256" key="2">
    <source>
        <dbReference type="ARBA" id="ARBA00007249"/>
    </source>
</evidence>
<evidence type="ECO:0000313" key="16">
    <source>
        <dbReference type="Proteomes" id="UP000285326"/>
    </source>
</evidence>
<comment type="subunit">
    <text evidence="11">Component of the Dom34-Hbs1 complex, also named Pelota-HBS1L complex, composed of dom34 and hbs1.</text>
</comment>
<comment type="caution">
    <text evidence="15">The sequence shown here is derived from an EMBL/GenBank/DDBJ whole genome shotgun (WGS) entry which is preliminary data.</text>
</comment>
<proteinExistence type="inferred from homology"/>
<keyword evidence="4" id="KW-0963">Cytoplasm</keyword>
<evidence type="ECO:0000256" key="10">
    <source>
        <dbReference type="ARBA" id="ARBA00049117"/>
    </source>
</evidence>
<comment type="catalytic activity">
    <reaction evidence="10">
        <text>GTP + H2O = GDP + phosphate + H(+)</text>
        <dbReference type="Rhea" id="RHEA:19669"/>
        <dbReference type="ChEBI" id="CHEBI:15377"/>
        <dbReference type="ChEBI" id="CHEBI:15378"/>
        <dbReference type="ChEBI" id="CHEBI:37565"/>
        <dbReference type="ChEBI" id="CHEBI:43474"/>
        <dbReference type="ChEBI" id="CHEBI:58189"/>
    </reaction>
    <physiologicalReaction direction="left-to-right" evidence="10">
        <dbReference type="Rhea" id="RHEA:19670"/>
    </physiologicalReaction>
</comment>
<feature type="region of interest" description="Disordered" evidence="13">
    <location>
        <begin position="265"/>
        <end position="287"/>
    </location>
</feature>
<dbReference type="InterPro" id="IPR000795">
    <property type="entry name" value="T_Tr_GTP-bd_dom"/>
</dbReference>
<dbReference type="GO" id="GO:0005829">
    <property type="term" value="C:cytosol"/>
    <property type="evidence" value="ECO:0007669"/>
    <property type="project" value="GOC"/>
</dbReference>
<evidence type="ECO:0000256" key="11">
    <source>
        <dbReference type="ARBA" id="ARBA00063537"/>
    </source>
</evidence>
<dbReference type="InterPro" id="IPR027417">
    <property type="entry name" value="P-loop_NTPase"/>
</dbReference>
<dbReference type="Gene3D" id="2.40.30.10">
    <property type="entry name" value="Translation factors"/>
    <property type="match status" value="2"/>
</dbReference>
<dbReference type="SUPFAM" id="SSF52540">
    <property type="entry name" value="P-loop containing nucleoside triphosphate hydrolases"/>
    <property type="match status" value="1"/>
</dbReference>
<comment type="subcellular location">
    <subcellularLocation>
        <location evidence="1">Cytoplasm</location>
    </subcellularLocation>
</comment>
<dbReference type="SUPFAM" id="SSF50447">
    <property type="entry name" value="Translation proteins"/>
    <property type="match status" value="1"/>
</dbReference>
<evidence type="ECO:0000256" key="12">
    <source>
        <dbReference type="ARBA" id="ARBA00074866"/>
    </source>
</evidence>
<keyword evidence="5" id="KW-0547">Nucleotide-binding</keyword>
<dbReference type="Pfam" id="PF22594">
    <property type="entry name" value="GTP-eEF1A_C"/>
    <property type="match status" value="1"/>
</dbReference>
<dbReference type="InterPro" id="IPR054696">
    <property type="entry name" value="GTP-eEF1A_C"/>
</dbReference>
<dbReference type="Pfam" id="PF08938">
    <property type="entry name" value="HBS1_N"/>
    <property type="match status" value="1"/>
</dbReference>
<dbReference type="PROSITE" id="PS00301">
    <property type="entry name" value="G_TR_1"/>
    <property type="match status" value="1"/>
</dbReference>
<evidence type="ECO:0000256" key="6">
    <source>
        <dbReference type="ARBA" id="ARBA00022801"/>
    </source>
</evidence>
<evidence type="ECO:0000256" key="4">
    <source>
        <dbReference type="ARBA" id="ARBA00022490"/>
    </source>
</evidence>
<evidence type="ECO:0000256" key="7">
    <source>
        <dbReference type="ARBA" id="ARBA00022845"/>
    </source>
</evidence>
<feature type="domain" description="Tr-type G" evidence="14">
    <location>
        <begin position="396"/>
        <end position="617"/>
    </location>
</feature>
<dbReference type="CDD" id="cd01883">
    <property type="entry name" value="EF1_alpha"/>
    <property type="match status" value="1"/>
</dbReference>
<dbReference type="Gene3D" id="3.40.50.300">
    <property type="entry name" value="P-loop containing nucleotide triphosphate hydrolases"/>
    <property type="match status" value="1"/>
</dbReference>
<dbReference type="SUPFAM" id="SSF50465">
    <property type="entry name" value="EF-Tu/eEF-1alpha/eIF2-gamma C-terminal domain"/>
    <property type="match status" value="1"/>
</dbReference>
<sequence>MSRHKFIKNLYLDDELDDFDGIDENNYGCGDETARKIKVSLNFFRLKYNELMMTITTEKMRIGTIAVRADLPLSLNISDAQIQESLWHTYYDVDRTVAFLTKKFTAHNSNSSTGFVAKQIKGVSFNDCCNDESAAKYGEGYQHNRDIAKNKSRTSSYRDFFIKMPWLNIPQKDQTTFIAPSVPRGGLLGGSSSSGPPKISKLQALAATRKKMLEQQKSKTGMSSEDPLALLNSSQCSQAGDTENSSKRITPRSFPIRKRRVSNLIDPNLNPTQKTVSKQEENSVEENNLSVRANPSAFASTMFSSIPSENPRQHFIIPCPTNISLTDPFVDPSPDDVVLAAQSKAKGKGKSLLKSTKEVKQEKLVNNVDSLKIDDSPKSSHKRVDVLKEFKSQKTKNSASFVVIGHVDAGKSTLMGRLLLEIGVIDQRTIDRYKKEAEAIGKQSFAVAWVLDQDSEERERGVTIDIAQNRFETAKTKFTILDAPGHKDFIPNMIAGASQADFAVLVIDASTGSFESGLKGQTKEHALLIRSIGIQRIVIAVNKLDSVLWSQDRFLEIETQMTSFLVMAGYQNKNISFVPCSGLFGDNITQAMSNPAATWYKGPTLIESIETFEPASHALTEPLRLTISNIFRGGVQTPLSISGRIQAGSLQVSDTLSAQPSNQKCLVRALELDNEAVDWAVAGQNITIHLSGIEEQYLKIGDIICSLSSPIQNIREFKAKILAFDFVLPMQVDVHRGRLHVTGQVKEIISIINKNVGIKSMKKKPRVVKPGLVAIIIVTLDQPAPLEPPGRIILRSNGETVAAGFLE</sequence>
<accession>A0A420IM46</accession>
<dbReference type="Pfam" id="PF00009">
    <property type="entry name" value="GTP_EFTU"/>
    <property type="match status" value="1"/>
</dbReference>
<dbReference type="GO" id="GO:0003924">
    <property type="term" value="F:GTPase activity"/>
    <property type="evidence" value="ECO:0007669"/>
    <property type="project" value="InterPro"/>
</dbReference>
<gene>
    <name evidence="15" type="ORF">GcM1_232020</name>
</gene>
<evidence type="ECO:0000256" key="9">
    <source>
        <dbReference type="ARBA" id="ARBA00023134"/>
    </source>
</evidence>
<dbReference type="PANTHER" id="PTHR23115">
    <property type="entry name" value="TRANSLATION FACTOR"/>
    <property type="match status" value="1"/>
</dbReference>
<dbReference type="InterPro" id="IPR031157">
    <property type="entry name" value="G_TR_CS"/>
</dbReference>
<comment type="similarity">
    <text evidence="2">Belongs to the TRAFAC class translation factor GTPase superfamily. Classic translation factor GTPase family. EF-Tu/EF-1A subfamily.</text>
</comment>
<dbReference type="FunFam" id="2.40.30.10:FF:000020">
    <property type="entry name" value="Translation elongation factor EF-1"/>
    <property type="match status" value="1"/>
</dbReference>
<evidence type="ECO:0000313" key="15">
    <source>
        <dbReference type="EMBL" id="RKF75624.1"/>
    </source>
</evidence>
<evidence type="ECO:0000256" key="5">
    <source>
        <dbReference type="ARBA" id="ARBA00022741"/>
    </source>
</evidence>
<dbReference type="FunFam" id="3.40.50.300:FF:000204">
    <property type="entry name" value="Translation elongation factor Tu"/>
    <property type="match status" value="1"/>
</dbReference>
<dbReference type="Proteomes" id="UP000285326">
    <property type="component" value="Unassembled WGS sequence"/>
</dbReference>
<evidence type="ECO:0000259" key="14">
    <source>
        <dbReference type="PROSITE" id="PS51722"/>
    </source>
</evidence>
<name>A0A420IM46_9PEZI</name>
<evidence type="ECO:0000256" key="13">
    <source>
        <dbReference type="SAM" id="MobiDB-lite"/>
    </source>
</evidence>
<dbReference type="GO" id="GO:0005525">
    <property type="term" value="F:GTP binding"/>
    <property type="evidence" value="ECO:0007669"/>
    <property type="project" value="UniProtKB-KW"/>
</dbReference>
<dbReference type="EMBL" id="MCBS01023274">
    <property type="protein sequence ID" value="RKF75624.1"/>
    <property type="molecule type" value="Genomic_DNA"/>
</dbReference>
<dbReference type="InterPro" id="IPR015033">
    <property type="entry name" value="HBS1-like_N"/>
</dbReference>
<evidence type="ECO:0000256" key="3">
    <source>
        <dbReference type="ARBA" id="ARBA00013870"/>
    </source>
</evidence>
<keyword evidence="9" id="KW-0342">GTP-binding</keyword>
<reference evidence="15 16" key="1">
    <citation type="journal article" date="2018" name="BMC Genomics">
        <title>Comparative genome analyses reveal sequence features reflecting distinct modes of host-adaptation between dicot and monocot powdery mildew.</title>
        <authorList>
            <person name="Wu Y."/>
            <person name="Ma X."/>
            <person name="Pan Z."/>
            <person name="Kale S.D."/>
            <person name="Song Y."/>
            <person name="King H."/>
            <person name="Zhang Q."/>
            <person name="Presley C."/>
            <person name="Deng X."/>
            <person name="Wei C.I."/>
            <person name="Xiao S."/>
        </authorList>
    </citation>
    <scope>NUCLEOTIDE SEQUENCE [LARGE SCALE GENOMIC DNA]</scope>
    <source>
        <strain evidence="15">UMSG1</strain>
    </source>
</reference>
<dbReference type="InterPro" id="IPR009001">
    <property type="entry name" value="Transl_elong_EF1A/Init_IF2_C"/>
</dbReference>
<keyword evidence="7" id="KW-0810">Translation regulation</keyword>
<dbReference type="InterPro" id="IPR050100">
    <property type="entry name" value="TRAFAC_GTPase_members"/>
</dbReference>
<protein>
    <recommendedName>
        <fullName evidence="12">Elongation factor 1 alpha-like protein</fullName>
    </recommendedName>
    <alternativeName>
        <fullName evidence="3">Elongation factor 1-alpha</fullName>
    </alternativeName>
</protein>
<dbReference type="CDD" id="cd16267">
    <property type="entry name" value="HBS1-like_II"/>
    <property type="match status" value="1"/>
</dbReference>
<dbReference type="PRINTS" id="PR00315">
    <property type="entry name" value="ELONGATNFCT"/>
</dbReference>
<dbReference type="PROSITE" id="PS51722">
    <property type="entry name" value="G_TR_2"/>
    <property type="match status" value="1"/>
</dbReference>